<dbReference type="EMBL" id="CP040396">
    <property type="protein sequence ID" value="QCT01827.1"/>
    <property type="molecule type" value="Genomic_DNA"/>
</dbReference>
<accession>A0A4P8XH25</accession>
<name>A0A4P8XH25_9BACL</name>
<keyword evidence="3" id="KW-1185">Reference proteome</keyword>
<evidence type="ECO:0000313" key="2">
    <source>
        <dbReference type="EMBL" id="QCT01827.1"/>
    </source>
</evidence>
<keyword evidence="1" id="KW-0472">Membrane</keyword>
<sequence length="38" mass="4474">MKCPLDWTSVFPKEHEAGIYAFVIPYFIIYWILRALAA</sequence>
<dbReference type="AlphaFoldDB" id="A0A4P8XH25"/>
<evidence type="ECO:0000256" key="1">
    <source>
        <dbReference type="SAM" id="Phobius"/>
    </source>
</evidence>
<feature type="transmembrane region" description="Helical" evidence="1">
    <location>
        <begin position="17"/>
        <end position="37"/>
    </location>
</feature>
<dbReference type="Proteomes" id="UP000300879">
    <property type="component" value="Chromosome"/>
</dbReference>
<keyword evidence="1" id="KW-1133">Transmembrane helix</keyword>
<organism evidence="2 3">
    <name type="scientific">Paenibacillus algicola</name>
    <dbReference type="NCBI Taxonomy" id="2565926"/>
    <lineage>
        <taxon>Bacteria</taxon>
        <taxon>Bacillati</taxon>
        <taxon>Bacillota</taxon>
        <taxon>Bacilli</taxon>
        <taxon>Bacillales</taxon>
        <taxon>Paenibacillaceae</taxon>
        <taxon>Paenibacillus</taxon>
    </lineage>
</organism>
<gene>
    <name evidence="2" type="ORF">E6C60_1109</name>
</gene>
<protein>
    <submittedName>
        <fullName evidence="2">Uncharacterized protein</fullName>
    </submittedName>
</protein>
<proteinExistence type="predicted"/>
<evidence type="ECO:0000313" key="3">
    <source>
        <dbReference type="Proteomes" id="UP000300879"/>
    </source>
</evidence>
<dbReference type="KEGG" id="palo:E6C60_1109"/>
<keyword evidence="1" id="KW-0812">Transmembrane</keyword>
<reference evidence="2 3" key="1">
    <citation type="submission" date="2019-05" db="EMBL/GenBank/DDBJ databases">
        <authorList>
            <person name="Chen C."/>
        </authorList>
    </citation>
    <scope>NUCLEOTIDE SEQUENCE [LARGE SCALE GENOMIC DNA]</scope>
    <source>
        <strain evidence="2 3">HB172198</strain>
    </source>
</reference>